<reference evidence="2" key="1">
    <citation type="journal article" date="2019" name="Int. J. Syst. Evol. Microbiol.">
        <title>The Global Catalogue of Microorganisms (GCM) 10K type strain sequencing project: providing services to taxonomists for standard genome sequencing and annotation.</title>
        <authorList>
            <consortium name="The Broad Institute Genomics Platform"/>
            <consortium name="The Broad Institute Genome Sequencing Center for Infectious Disease"/>
            <person name="Wu L."/>
            <person name="Ma J."/>
        </authorList>
    </citation>
    <scope>NUCLEOTIDE SEQUENCE [LARGE SCALE GENOMIC DNA]</scope>
    <source>
        <strain evidence="2">CGMCC 1.15942</strain>
    </source>
</reference>
<sequence length="182" mass="20704">MHFITESELRTSFRKEPFTHMTLTETERLTPGAKQFLQDNRIELVLKNKRSPRKKIVEEELSSLNAYQEILSAELFEAAILAKEKQLILGQKLLLLQKKVMTIFSSEVSGSEEAMMSVKSSLFQFEAIHIFSEQGLLLIKLKKIYGLICLILAENPQYRSALTAVAQELSMLVKQLVGDADE</sequence>
<accession>A0ABQ1NFL2</accession>
<dbReference type="RefSeq" id="WP_088271443.1">
    <property type="nucleotide sequence ID" value="NZ_BMKI01000001.1"/>
</dbReference>
<comment type="caution">
    <text evidence="1">The sequence shown here is derived from an EMBL/GenBank/DDBJ whole genome shotgun (WGS) entry which is preliminary data.</text>
</comment>
<dbReference type="EMBL" id="BMKI01000001">
    <property type="protein sequence ID" value="GGC75224.1"/>
    <property type="molecule type" value="Genomic_DNA"/>
</dbReference>
<organism evidence="1 2">
    <name type="scientific">Enterococcus wangshanyuanii</name>
    <dbReference type="NCBI Taxonomy" id="2005703"/>
    <lineage>
        <taxon>Bacteria</taxon>
        <taxon>Bacillati</taxon>
        <taxon>Bacillota</taxon>
        <taxon>Bacilli</taxon>
        <taxon>Lactobacillales</taxon>
        <taxon>Enterococcaceae</taxon>
        <taxon>Enterococcus</taxon>
    </lineage>
</organism>
<dbReference type="Proteomes" id="UP000630615">
    <property type="component" value="Unassembled WGS sequence"/>
</dbReference>
<name>A0ABQ1NFL2_9ENTE</name>
<gene>
    <name evidence="1" type="ORF">GCM10011573_00960</name>
</gene>
<keyword evidence="2" id="KW-1185">Reference proteome</keyword>
<evidence type="ECO:0000313" key="2">
    <source>
        <dbReference type="Proteomes" id="UP000630615"/>
    </source>
</evidence>
<proteinExistence type="predicted"/>
<evidence type="ECO:0000313" key="1">
    <source>
        <dbReference type="EMBL" id="GGC75224.1"/>
    </source>
</evidence>
<protein>
    <submittedName>
        <fullName evidence="1">Uncharacterized protein</fullName>
    </submittedName>
</protein>